<sequence>MESTRTVFDDVRQAEARVLPADAYQAEFAEEFDQAPGVVWKLERAQEFHEPDVPSWRAMMAGDWERSLALIAEMREPLTGYYRTHPETRRLRVVETPLTPYLQWELHVLAVRAAAGERPRVLPAGAVREFERTAPLPEIVVVGPSLLYEVLYDEIGEHVGARRITDPGLAGPCRAVIGTLYERGEDVRSYVEREVLPLPPPAVSSRPRGTFRP</sequence>
<gene>
    <name evidence="2" type="ORF">F5972_23690</name>
</gene>
<evidence type="ECO:0000259" key="1">
    <source>
        <dbReference type="Pfam" id="PF21806"/>
    </source>
</evidence>
<dbReference type="RefSeq" id="WP_150935951.1">
    <property type="nucleotide sequence ID" value="NZ_VYTZ01000008.1"/>
</dbReference>
<name>A0A5J5JXK7_9ACTN</name>
<dbReference type="EMBL" id="VYTZ01000008">
    <property type="protein sequence ID" value="KAA9376421.1"/>
    <property type="molecule type" value="Genomic_DNA"/>
</dbReference>
<protein>
    <recommendedName>
        <fullName evidence="1">DUF6879 domain-containing protein</fullName>
    </recommendedName>
</protein>
<evidence type="ECO:0000313" key="3">
    <source>
        <dbReference type="Proteomes" id="UP000327011"/>
    </source>
</evidence>
<dbReference type="InterPro" id="IPR049244">
    <property type="entry name" value="DUF6879"/>
</dbReference>
<proteinExistence type="predicted"/>
<accession>A0A5J5JXK7</accession>
<organism evidence="2 3">
    <name type="scientific">Microbispora cellulosiformans</name>
    <dbReference type="NCBI Taxonomy" id="2614688"/>
    <lineage>
        <taxon>Bacteria</taxon>
        <taxon>Bacillati</taxon>
        <taxon>Actinomycetota</taxon>
        <taxon>Actinomycetes</taxon>
        <taxon>Streptosporangiales</taxon>
        <taxon>Streptosporangiaceae</taxon>
        <taxon>Microbispora</taxon>
    </lineage>
</organism>
<comment type="caution">
    <text evidence="2">The sequence shown here is derived from an EMBL/GenBank/DDBJ whole genome shotgun (WGS) entry which is preliminary data.</text>
</comment>
<reference evidence="2 3" key="1">
    <citation type="submission" date="2019-09" db="EMBL/GenBank/DDBJ databases">
        <title>Screening of Novel Bioactive Compounds from Soil-Associated.</title>
        <authorList>
            <person name="Gong X."/>
        </authorList>
    </citation>
    <scope>NUCLEOTIDE SEQUENCE [LARGE SCALE GENOMIC DNA]</scope>
    <source>
        <strain evidence="2 3">Gxj-6</strain>
    </source>
</reference>
<dbReference type="Pfam" id="PF21806">
    <property type="entry name" value="DUF6879"/>
    <property type="match status" value="1"/>
</dbReference>
<dbReference type="AlphaFoldDB" id="A0A5J5JXK7"/>
<keyword evidence="3" id="KW-1185">Reference proteome</keyword>
<dbReference type="Proteomes" id="UP000327011">
    <property type="component" value="Unassembled WGS sequence"/>
</dbReference>
<evidence type="ECO:0000313" key="2">
    <source>
        <dbReference type="EMBL" id="KAA9376421.1"/>
    </source>
</evidence>
<feature type="domain" description="DUF6879" evidence="1">
    <location>
        <begin position="26"/>
        <end position="191"/>
    </location>
</feature>